<feature type="transmembrane region" description="Helical" evidence="7">
    <location>
        <begin position="388"/>
        <end position="409"/>
    </location>
</feature>
<evidence type="ECO:0000256" key="1">
    <source>
        <dbReference type="ARBA" id="ARBA00004429"/>
    </source>
</evidence>
<evidence type="ECO:0000256" key="7">
    <source>
        <dbReference type="SAM" id="Phobius"/>
    </source>
</evidence>
<dbReference type="AlphaFoldDB" id="A0AAW5BY54"/>
<reference evidence="10" key="2">
    <citation type="submission" date="2020-02" db="EMBL/GenBank/DDBJ databases">
        <authorList>
            <person name="Littmann E."/>
            <person name="Sorbara M."/>
        </authorList>
    </citation>
    <scope>NUCLEOTIDE SEQUENCE</scope>
    <source>
        <strain evidence="10">MSK.1.17</strain>
    </source>
</reference>
<dbReference type="RefSeq" id="WP_117560320.1">
    <property type="nucleotide sequence ID" value="NZ_JAAITT010000014.1"/>
</dbReference>
<evidence type="ECO:0000256" key="3">
    <source>
        <dbReference type="ARBA" id="ARBA00022519"/>
    </source>
</evidence>
<comment type="caution">
    <text evidence="9">The sequence shown here is derived from an EMBL/GenBank/DDBJ whole genome shotgun (WGS) entry which is preliminary data.</text>
</comment>
<feature type="transmembrane region" description="Helical" evidence="7">
    <location>
        <begin position="167"/>
        <end position="189"/>
    </location>
</feature>
<feature type="transmembrane region" description="Helical" evidence="7">
    <location>
        <begin position="267"/>
        <end position="289"/>
    </location>
</feature>
<reference evidence="9" key="3">
    <citation type="submission" date="2022-01" db="EMBL/GenBank/DDBJ databases">
        <title>Collection of gut derived symbiotic bacterial strains cultured from healthy donors.</title>
        <authorList>
            <person name="Lin H."/>
            <person name="Kohout C."/>
            <person name="Waligurski E."/>
            <person name="Pamer E.G."/>
        </authorList>
    </citation>
    <scope>NUCLEOTIDE SEQUENCE</scope>
    <source>
        <strain evidence="9">DFI.6.55</strain>
    </source>
</reference>
<dbReference type="InterPro" id="IPR010656">
    <property type="entry name" value="DctM"/>
</dbReference>
<feature type="transmembrane region" description="Helical" evidence="7">
    <location>
        <begin position="309"/>
        <end position="325"/>
    </location>
</feature>
<dbReference type="GO" id="GO:0022857">
    <property type="term" value="F:transmembrane transporter activity"/>
    <property type="evidence" value="ECO:0007669"/>
    <property type="project" value="TreeGrafter"/>
</dbReference>
<dbReference type="NCBIfam" id="TIGR00786">
    <property type="entry name" value="dctM"/>
    <property type="match status" value="1"/>
</dbReference>
<dbReference type="PANTHER" id="PTHR33362">
    <property type="entry name" value="SIALIC ACID TRAP TRANSPORTER PERMEASE PROTEIN SIAT-RELATED"/>
    <property type="match status" value="1"/>
</dbReference>
<evidence type="ECO:0000313" key="9">
    <source>
        <dbReference type="EMBL" id="MCG4746186.1"/>
    </source>
</evidence>
<feature type="transmembrane region" description="Helical" evidence="7">
    <location>
        <begin position="210"/>
        <end position="231"/>
    </location>
</feature>
<evidence type="ECO:0000256" key="2">
    <source>
        <dbReference type="ARBA" id="ARBA00022475"/>
    </source>
</evidence>
<keyword evidence="6 7" id="KW-0472">Membrane</keyword>
<accession>A0AAW5BY54</accession>
<evidence type="ECO:0000313" key="12">
    <source>
        <dbReference type="Proteomes" id="UP001299608"/>
    </source>
</evidence>
<evidence type="ECO:0000256" key="5">
    <source>
        <dbReference type="ARBA" id="ARBA00022989"/>
    </source>
</evidence>
<keyword evidence="4 7" id="KW-0812">Transmembrane</keyword>
<keyword evidence="5 7" id="KW-1133">Transmembrane helix</keyword>
<sequence>MAVLLISFLLLMGLGCPIAFCLLCSGTLYFISNDMALIMLVQRLTEGANTFTLLAVPGFILAGNLMNSGEVTDRIFDFCGKLVGHITGGLAHANILASVVFAGMSGAAIADAGGLGAIELKAMHDAGYDDDFSLAVTGASSLVGPIIPPSVPAVVYGTVASVSIGRLFIAGAVPGAIMAAAMCIMVYIISRKRGYEKEGWCGLRALLHSFRRAFLSLLTVVVILGGILAGIFTPTEAAMIATFYAIFLGFFYRTLTPKKLVQALKEASETTCTVMMIVCGATIFCWILSFERFPQFVANLFLMYCNNKYIALLLINLFLVFVGMFMDSTPSIIILTPVFLPVVTAMGVDPVHFGIIMILNLMIGLLTPPVGMVLYVLSKVSSVPFERICKATVPFIIMFYILLQFITYIPQITLMLPTLMYGAG</sequence>
<dbReference type="EMBL" id="JAAITT010000014">
    <property type="protein sequence ID" value="NSJ49309.1"/>
    <property type="molecule type" value="Genomic_DNA"/>
</dbReference>
<dbReference type="Pfam" id="PF06808">
    <property type="entry name" value="DctM"/>
    <property type="match status" value="1"/>
</dbReference>
<comment type="subcellular location">
    <subcellularLocation>
        <location evidence="1">Cell inner membrane</location>
        <topology evidence="1">Multi-pass membrane protein</topology>
    </subcellularLocation>
</comment>
<reference evidence="10 11" key="1">
    <citation type="journal article" date="2020" name="Cell Host Microbe">
        <title>Functional and Genomic Variation between Human-Derived Isolates of Lachnospiraceae Reveals Inter- and Intra-Species Diversity.</title>
        <authorList>
            <person name="Sorbara M.T."/>
            <person name="Littmann E.R."/>
            <person name="Fontana E."/>
            <person name="Moody T.U."/>
            <person name="Kohout C.E."/>
            <person name="Gjonbalaj M."/>
            <person name="Eaton V."/>
            <person name="Seok R."/>
            <person name="Leiner I.M."/>
            <person name="Pamer E.G."/>
        </authorList>
    </citation>
    <scope>NUCLEOTIDE SEQUENCE [LARGE SCALE GENOMIC DNA]</scope>
    <source>
        <strain evidence="10 11">MSK.1.17</strain>
    </source>
</reference>
<feature type="domain" description="TRAP C4-dicarboxylate transport system permease DctM subunit" evidence="8">
    <location>
        <begin position="5"/>
        <end position="412"/>
    </location>
</feature>
<dbReference type="GO" id="GO:0005886">
    <property type="term" value="C:plasma membrane"/>
    <property type="evidence" value="ECO:0007669"/>
    <property type="project" value="UniProtKB-SubCell"/>
</dbReference>
<feature type="transmembrane region" description="Helical" evidence="7">
    <location>
        <begin position="354"/>
        <end position="376"/>
    </location>
</feature>
<keyword evidence="2" id="KW-1003">Cell membrane</keyword>
<evidence type="ECO:0000256" key="6">
    <source>
        <dbReference type="ARBA" id="ARBA00023136"/>
    </source>
</evidence>
<dbReference type="EMBL" id="JAKNGE010000013">
    <property type="protein sequence ID" value="MCG4746186.1"/>
    <property type="molecule type" value="Genomic_DNA"/>
</dbReference>
<evidence type="ECO:0000259" key="8">
    <source>
        <dbReference type="Pfam" id="PF06808"/>
    </source>
</evidence>
<evidence type="ECO:0000313" key="11">
    <source>
        <dbReference type="Proteomes" id="UP000669239"/>
    </source>
</evidence>
<evidence type="ECO:0000256" key="4">
    <source>
        <dbReference type="ARBA" id="ARBA00022692"/>
    </source>
</evidence>
<dbReference type="Proteomes" id="UP000669239">
    <property type="component" value="Unassembled WGS sequence"/>
</dbReference>
<proteinExistence type="predicted"/>
<protein>
    <submittedName>
        <fullName evidence="9">TRAP transporter large permease</fullName>
    </submittedName>
</protein>
<organism evidence="9 12">
    <name type="scientific">Enterocloster aldenensis</name>
    <dbReference type="NCBI Taxonomy" id="358742"/>
    <lineage>
        <taxon>Bacteria</taxon>
        <taxon>Bacillati</taxon>
        <taxon>Bacillota</taxon>
        <taxon>Clostridia</taxon>
        <taxon>Lachnospirales</taxon>
        <taxon>Lachnospiraceae</taxon>
        <taxon>Enterocloster</taxon>
    </lineage>
</organism>
<dbReference type="InterPro" id="IPR004681">
    <property type="entry name" value="TRAP_DctM"/>
</dbReference>
<name>A0AAW5BY54_9FIRM</name>
<evidence type="ECO:0000313" key="10">
    <source>
        <dbReference type="EMBL" id="NSJ49309.1"/>
    </source>
</evidence>
<feature type="transmembrane region" description="Helical" evidence="7">
    <location>
        <begin position="332"/>
        <end position="348"/>
    </location>
</feature>
<feature type="transmembrane region" description="Helical" evidence="7">
    <location>
        <begin position="237"/>
        <end position="255"/>
    </location>
</feature>
<dbReference type="Proteomes" id="UP001299608">
    <property type="component" value="Unassembled WGS sequence"/>
</dbReference>
<keyword evidence="3" id="KW-0997">Cell inner membrane</keyword>
<keyword evidence="11" id="KW-1185">Reference proteome</keyword>
<dbReference type="PANTHER" id="PTHR33362:SF3">
    <property type="entry name" value="SIALIC ACID TRAP TRANSPORTER PERMEASE PROTEIN SIAT"/>
    <property type="match status" value="1"/>
</dbReference>
<dbReference type="PIRSF" id="PIRSF006066">
    <property type="entry name" value="HI0050"/>
    <property type="match status" value="1"/>
</dbReference>
<gene>
    <name evidence="10" type="ORF">G5B36_11410</name>
    <name evidence="9" type="ORF">L0N08_12235</name>
</gene>